<feature type="transmembrane region" description="Helical" evidence="7">
    <location>
        <begin position="231"/>
        <end position="255"/>
    </location>
</feature>
<comment type="subcellular location">
    <subcellularLocation>
        <location evidence="1 7">Cell membrane</location>
        <topology evidence="1 7">Multi-pass membrane protein</topology>
    </subcellularLocation>
</comment>
<feature type="domain" description="ABC transmembrane type-1" evidence="8">
    <location>
        <begin position="64"/>
        <end position="255"/>
    </location>
</feature>
<gene>
    <name evidence="9" type="ORF">B8V81_2878</name>
</gene>
<keyword evidence="6 7" id="KW-0472">Membrane</keyword>
<dbReference type="CDD" id="cd06261">
    <property type="entry name" value="TM_PBP2"/>
    <property type="match status" value="1"/>
</dbReference>
<dbReference type="InterPro" id="IPR000515">
    <property type="entry name" value="MetI-like"/>
</dbReference>
<name>A0A2N5N278_9BACL</name>
<comment type="similarity">
    <text evidence="7">Belongs to the binding-protein-dependent transport system permease family.</text>
</comment>
<keyword evidence="5 7" id="KW-1133">Transmembrane helix</keyword>
<dbReference type="RefSeq" id="WP_028598113.1">
    <property type="nucleotide sequence ID" value="NZ_BIMM01000094.1"/>
</dbReference>
<dbReference type="Proteomes" id="UP000234789">
    <property type="component" value="Unassembled WGS sequence"/>
</dbReference>
<dbReference type="PANTHER" id="PTHR43744">
    <property type="entry name" value="ABC TRANSPORTER PERMEASE PROTEIN MG189-RELATED-RELATED"/>
    <property type="match status" value="1"/>
</dbReference>
<evidence type="ECO:0000256" key="5">
    <source>
        <dbReference type="ARBA" id="ARBA00022989"/>
    </source>
</evidence>
<dbReference type="SUPFAM" id="SSF161098">
    <property type="entry name" value="MetI-like"/>
    <property type="match status" value="1"/>
</dbReference>
<sequence length="270" mass="29575">MGRWIRRACLALYAAVVAAPLYFLLVSTLKEPSAFFTKPLSWPKPMTLANIRGLFESQPMWAYLLNSVTVTLGTVLLTLLLGSLIAYASVRWGGRAGKWIAGLFTLGLIVPSQVNMLPLYSLVRSLGWSDRLWGLVLVSAALLLPITVFMLSSFMQGLHRELLEAGSIDGCGEWRLYASIAMPLSKPAVASVTAFLFVMSWNDLLMPMLLLGSRDNLTLPLALMQFRGEYVTNYTMLLAGVALASLPMVVLFVFLQRFFVAGMTAGAVKG</sequence>
<reference evidence="9 10" key="1">
    <citation type="submission" date="2017-05" db="EMBL/GenBank/DDBJ databases">
        <title>Functional genome analysis of Paenibacillus pasadenensis strain R16: insights on endophytic life style and antifungal activity.</title>
        <authorList>
            <person name="Passera A."/>
            <person name="Marcolungo L."/>
            <person name="Casati P."/>
            <person name="Brasca M."/>
            <person name="Quaglino F."/>
            <person name="Delledonne M."/>
        </authorList>
    </citation>
    <scope>NUCLEOTIDE SEQUENCE [LARGE SCALE GENOMIC DNA]</scope>
    <source>
        <strain evidence="9 10">R16</strain>
    </source>
</reference>
<evidence type="ECO:0000259" key="8">
    <source>
        <dbReference type="PROSITE" id="PS50928"/>
    </source>
</evidence>
<accession>A0A2N5N278</accession>
<keyword evidence="4 7" id="KW-0812">Transmembrane</keyword>
<dbReference type="PANTHER" id="PTHR43744:SF12">
    <property type="entry name" value="ABC TRANSPORTER PERMEASE PROTEIN MG189-RELATED"/>
    <property type="match status" value="1"/>
</dbReference>
<dbReference type="GO" id="GO:0055085">
    <property type="term" value="P:transmembrane transport"/>
    <property type="evidence" value="ECO:0007669"/>
    <property type="project" value="InterPro"/>
</dbReference>
<evidence type="ECO:0000256" key="4">
    <source>
        <dbReference type="ARBA" id="ARBA00022692"/>
    </source>
</evidence>
<keyword evidence="3" id="KW-1003">Cell membrane</keyword>
<dbReference type="InterPro" id="IPR035906">
    <property type="entry name" value="MetI-like_sf"/>
</dbReference>
<evidence type="ECO:0000256" key="7">
    <source>
        <dbReference type="RuleBase" id="RU363032"/>
    </source>
</evidence>
<organism evidence="9 10">
    <name type="scientific">Paenibacillus pasadenensis</name>
    <dbReference type="NCBI Taxonomy" id="217090"/>
    <lineage>
        <taxon>Bacteria</taxon>
        <taxon>Bacillati</taxon>
        <taxon>Bacillota</taxon>
        <taxon>Bacilli</taxon>
        <taxon>Bacillales</taxon>
        <taxon>Paenibacillaceae</taxon>
        <taxon>Paenibacillus</taxon>
    </lineage>
</organism>
<dbReference type="Pfam" id="PF00528">
    <property type="entry name" value="BPD_transp_1"/>
    <property type="match status" value="1"/>
</dbReference>
<evidence type="ECO:0000313" key="10">
    <source>
        <dbReference type="Proteomes" id="UP000234789"/>
    </source>
</evidence>
<keyword evidence="10" id="KW-1185">Reference proteome</keyword>
<feature type="transmembrane region" description="Helical" evidence="7">
    <location>
        <begin position="61"/>
        <end position="87"/>
    </location>
</feature>
<proteinExistence type="inferred from homology"/>
<evidence type="ECO:0000256" key="2">
    <source>
        <dbReference type="ARBA" id="ARBA00022448"/>
    </source>
</evidence>
<dbReference type="AlphaFoldDB" id="A0A2N5N278"/>
<dbReference type="PROSITE" id="PS50928">
    <property type="entry name" value="ABC_TM1"/>
    <property type="match status" value="1"/>
</dbReference>
<dbReference type="GO" id="GO:0005886">
    <property type="term" value="C:plasma membrane"/>
    <property type="evidence" value="ECO:0007669"/>
    <property type="project" value="UniProtKB-SubCell"/>
</dbReference>
<evidence type="ECO:0000256" key="6">
    <source>
        <dbReference type="ARBA" id="ARBA00023136"/>
    </source>
</evidence>
<comment type="caution">
    <text evidence="9">The sequence shown here is derived from an EMBL/GenBank/DDBJ whole genome shotgun (WGS) entry which is preliminary data.</text>
</comment>
<evidence type="ECO:0000313" key="9">
    <source>
        <dbReference type="EMBL" id="PLT44447.1"/>
    </source>
</evidence>
<evidence type="ECO:0000256" key="1">
    <source>
        <dbReference type="ARBA" id="ARBA00004651"/>
    </source>
</evidence>
<dbReference type="Gene3D" id="1.10.3720.10">
    <property type="entry name" value="MetI-like"/>
    <property type="match status" value="1"/>
</dbReference>
<dbReference type="OrthoDB" id="187395at2"/>
<feature type="transmembrane region" description="Helical" evidence="7">
    <location>
        <begin position="99"/>
        <end position="120"/>
    </location>
</feature>
<keyword evidence="9" id="KW-0762">Sugar transport</keyword>
<evidence type="ECO:0000256" key="3">
    <source>
        <dbReference type="ARBA" id="ARBA00022475"/>
    </source>
</evidence>
<dbReference type="EMBL" id="NFEZ01000004">
    <property type="protein sequence ID" value="PLT44447.1"/>
    <property type="molecule type" value="Genomic_DNA"/>
</dbReference>
<feature type="transmembrane region" description="Helical" evidence="7">
    <location>
        <begin position="132"/>
        <end position="151"/>
    </location>
</feature>
<protein>
    <submittedName>
        <fullName evidence="9">ABC sugar transporter, inner membrane subunit</fullName>
    </submittedName>
</protein>
<keyword evidence="2 7" id="KW-0813">Transport</keyword>